<organism evidence="1 2">
    <name type="scientific">Candidatus Dojkabacteria bacterium HGW-Dojkabacteria-1</name>
    <dbReference type="NCBI Taxonomy" id="2013761"/>
    <lineage>
        <taxon>Bacteria</taxon>
        <taxon>Candidatus Dojkabacteria</taxon>
    </lineage>
</organism>
<dbReference type="EMBL" id="PHAO01000001">
    <property type="protein sequence ID" value="PKN02696.1"/>
    <property type="molecule type" value="Genomic_DNA"/>
</dbReference>
<gene>
    <name evidence="1" type="ORF">CVU76_01510</name>
</gene>
<accession>A0A2N2F3G7</accession>
<evidence type="ECO:0000313" key="1">
    <source>
        <dbReference type="EMBL" id="PKN02696.1"/>
    </source>
</evidence>
<name>A0A2N2F3G7_9BACT</name>
<sequence>MGDKKDLPALIKEWFEPDTSPTEEIVVEVQDVILEELEYESVSQDVSEELQMVGIDSVVEETVGNDPSALDFLKEKFPSLLGNCNSWKDVFKEAARISREVHKEYFFIQVFASGVILTYMATNPFLKSLGPVLASVGYRNSSVIQRGVSEEDVRKVLGGSSKK</sequence>
<dbReference type="AlphaFoldDB" id="A0A2N2F3G7"/>
<proteinExistence type="predicted"/>
<comment type="caution">
    <text evidence="1">The sequence shown here is derived from an EMBL/GenBank/DDBJ whole genome shotgun (WGS) entry which is preliminary data.</text>
</comment>
<protein>
    <submittedName>
        <fullName evidence="1">Uncharacterized protein</fullName>
    </submittedName>
</protein>
<evidence type="ECO:0000313" key="2">
    <source>
        <dbReference type="Proteomes" id="UP000233417"/>
    </source>
</evidence>
<reference evidence="1 2" key="1">
    <citation type="journal article" date="2017" name="ISME J.">
        <title>Potential for microbial H2 and metal transformations associated with novel bacteria and archaea in deep terrestrial subsurface sediments.</title>
        <authorList>
            <person name="Hernsdorf A.W."/>
            <person name="Amano Y."/>
            <person name="Miyakawa K."/>
            <person name="Ise K."/>
            <person name="Suzuki Y."/>
            <person name="Anantharaman K."/>
            <person name="Probst A."/>
            <person name="Burstein D."/>
            <person name="Thomas B.C."/>
            <person name="Banfield J.F."/>
        </authorList>
    </citation>
    <scope>NUCLEOTIDE SEQUENCE [LARGE SCALE GENOMIC DNA]</scope>
    <source>
        <strain evidence="1">HGW-Dojkabacteria-1</strain>
    </source>
</reference>
<dbReference type="Proteomes" id="UP000233417">
    <property type="component" value="Unassembled WGS sequence"/>
</dbReference>